<dbReference type="CDD" id="cd06173">
    <property type="entry name" value="MFS_MefA_like"/>
    <property type="match status" value="1"/>
</dbReference>
<feature type="transmembrane region" description="Helical" evidence="7">
    <location>
        <begin position="102"/>
        <end position="122"/>
    </location>
</feature>
<keyword evidence="4 7" id="KW-0812">Transmembrane</keyword>
<keyword evidence="3" id="KW-1003">Cell membrane</keyword>
<dbReference type="KEGG" id="ccof:VC76_02410"/>
<feature type="transmembrane region" description="Helical" evidence="7">
    <location>
        <begin position="21"/>
        <end position="40"/>
    </location>
</feature>
<proteinExistence type="predicted"/>
<evidence type="ECO:0000313" key="9">
    <source>
        <dbReference type="EMBL" id="EAL6850471.1"/>
    </source>
</evidence>
<dbReference type="EMBL" id="AACGUZ010000001">
    <property type="protein sequence ID" value="EAK5102854.1"/>
    <property type="molecule type" value="Genomic_DNA"/>
</dbReference>
<feature type="transmembrane region" description="Helical" evidence="7">
    <location>
        <begin position="143"/>
        <end position="164"/>
    </location>
</feature>
<keyword evidence="2" id="KW-0813">Transport</keyword>
<gene>
    <name evidence="8" type="ORF">B9Q54_00980</name>
    <name evidence="9" type="ORF">DSX26_03200</name>
    <name evidence="10" type="ORF">DYU70_03395</name>
</gene>
<feature type="transmembrane region" description="Helical" evidence="7">
    <location>
        <begin position="46"/>
        <end position="66"/>
    </location>
</feature>
<sequence length="395" mass="44742">MNYIDLLKNNKNIRILTLVQFIVYFGAWFSQTGVFTLLVSLNAPTWATATSAMLAFLPGVLLAPINGVIVEKNKPKKLLLSMISIELVSIFCLIFVTSLSMLWLLFILIFVRLCVASIYFQAEMSLLAKILNPKELKLANEMHSVIWAVSYTASMASAGIFINFFGIKAAFLFDCCLIIIGILFLTKLHIPHFKQKIQNKFFILIKEGFLYVLQNKIILHLIILHAFIGLTAYETLVTLLAQHEYKEVLSAALVIGFLNAIRALALAFGPIFLSKITNNKNVFFLYLGQGLGIILWALTQFNFYISFIGLIAAGFCTSSLWAYTYTMIQKNCDKTYYGRVIAYTDMVYLSFSALISQLMGLLFEQGFKLAIITALLGVVFIFAAFYWRWFDKKYL</sequence>
<dbReference type="GO" id="GO:0022857">
    <property type="term" value="F:transmembrane transporter activity"/>
    <property type="evidence" value="ECO:0007669"/>
    <property type="project" value="InterPro"/>
</dbReference>
<feature type="transmembrane region" description="Helical" evidence="7">
    <location>
        <begin position="281"/>
        <end position="298"/>
    </location>
</feature>
<evidence type="ECO:0000313" key="10">
    <source>
        <dbReference type="EMBL" id="EAL9204204.1"/>
    </source>
</evidence>
<reference evidence="8 12" key="1">
    <citation type="submission" date="2018-05" db="EMBL/GenBank/DDBJ databases">
        <authorList>
            <consortium name="NARMS: The National Antimicrobial Resistance Monitoring System"/>
        </authorList>
    </citation>
    <scope>NUCLEOTIDE SEQUENCE [LARGE SCALE GENOMIC DNA]</scope>
    <source>
        <strain evidence="10 13">CVM N17C171</strain>
        <strain evidence="9 11">CVM N17C548</strain>
        <strain evidence="8 12">FSIS1711007</strain>
    </source>
</reference>
<dbReference type="KEGG" id="ccoo:ATE51_03292"/>
<evidence type="ECO:0000256" key="3">
    <source>
        <dbReference type="ARBA" id="ARBA00022475"/>
    </source>
</evidence>
<feature type="transmembrane region" description="Helical" evidence="7">
    <location>
        <begin position="369"/>
        <end position="389"/>
    </location>
</feature>
<comment type="caution">
    <text evidence="8">The sequence shown here is derived from an EMBL/GenBank/DDBJ whole genome shotgun (WGS) entry which is preliminary data.</text>
</comment>
<feature type="transmembrane region" description="Helical" evidence="7">
    <location>
        <begin position="340"/>
        <end position="363"/>
    </location>
</feature>
<protein>
    <submittedName>
        <fullName evidence="8">MFS transporter</fullName>
    </submittedName>
</protein>
<evidence type="ECO:0000256" key="7">
    <source>
        <dbReference type="SAM" id="Phobius"/>
    </source>
</evidence>
<evidence type="ECO:0000313" key="12">
    <source>
        <dbReference type="Proteomes" id="UP000409545"/>
    </source>
</evidence>
<dbReference type="Proteomes" id="UP000352088">
    <property type="component" value="Unassembled WGS sequence"/>
</dbReference>
<evidence type="ECO:0000313" key="13">
    <source>
        <dbReference type="Proteomes" id="UP000411403"/>
    </source>
</evidence>
<evidence type="ECO:0000313" key="8">
    <source>
        <dbReference type="EMBL" id="EAK5102854.1"/>
    </source>
</evidence>
<dbReference type="PANTHER" id="PTHR43266:SF2">
    <property type="entry name" value="MAJOR FACILITATOR SUPERFAMILY (MFS) PROFILE DOMAIN-CONTAINING PROTEIN"/>
    <property type="match status" value="1"/>
</dbReference>
<accession>A0A0Q2QD96</accession>
<dbReference type="Pfam" id="PF07690">
    <property type="entry name" value="MFS_1"/>
    <property type="match status" value="1"/>
</dbReference>
<evidence type="ECO:0000256" key="1">
    <source>
        <dbReference type="ARBA" id="ARBA00004651"/>
    </source>
</evidence>
<evidence type="ECO:0000256" key="5">
    <source>
        <dbReference type="ARBA" id="ARBA00022989"/>
    </source>
</evidence>
<feature type="transmembrane region" description="Helical" evidence="7">
    <location>
        <begin position="78"/>
        <end position="96"/>
    </location>
</feature>
<dbReference type="STRING" id="195.ATE51_03292"/>
<feature type="transmembrane region" description="Helical" evidence="7">
    <location>
        <begin position="170"/>
        <end position="188"/>
    </location>
</feature>
<dbReference type="Gene3D" id="1.20.1250.20">
    <property type="entry name" value="MFS general substrate transporter like domains"/>
    <property type="match status" value="1"/>
</dbReference>
<evidence type="ECO:0000256" key="6">
    <source>
        <dbReference type="ARBA" id="ARBA00023136"/>
    </source>
</evidence>
<name>A0A0Q2QD96_CAMCO</name>
<evidence type="ECO:0000313" key="11">
    <source>
        <dbReference type="Proteomes" id="UP000352088"/>
    </source>
</evidence>
<organism evidence="8 12">
    <name type="scientific">Campylobacter coli</name>
    <dbReference type="NCBI Taxonomy" id="195"/>
    <lineage>
        <taxon>Bacteria</taxon>
        <taxon>Pseudomonadati</taxon>
        <taxon>Campylobacterota</taxon>
        <taxon>Epsilonproteobacteria</taxon>
        <taxon>Campylobacterales</taxon>
        <taxon>Campylobacteraceae</taxon>
        <taxon>Campylobacter</taxon>
    </lineage>
</organism>
<comment type="subcellular location">
    <subcellularLocation>
        <location evidence="1">Cell membrane</location>
        <topology evidence="1">Multi-pass membrane protein</topology>
    </subcellularLocation>
</comment>
<feature type="transmembrane region" description="Helical" evidence="7">
    <location>
        <begin position="304"/>
        <end position="328"/>
    </location>
</feature>
<dbReference type="Proteomes" id="UP000411403">
    <property type="component" value="Unassembled WGS sequence"/>
</dbReference>
<dbReference type="eggNOG" id="COG2814">
    <property type="taxonomic scope" value="Bacteria"/>
</dbReference>
<dbReference type="InterPro" id="IPR036259">
    <property type="entry name" value="MFS_trans_sf"/>
</dbReference>
<dbReference type="Proteomes" id="UP000409545">
    <property type="component" value="Unassembled WGS sequence"/>
</dbReference>
<dbReference type="OrthoDB" id="9775268at2"/>
<keyword evidence="5 7" id="KW-1133">Transmembrane helix</keyword>
<dbReference type="InterPro" id="IPR011701">
    <property type="entry name" value="MFS"/>
</dbReference>
<dbReference type="GO" id="GO:0005886">
    <property type="term" value="C:plasma membrane"/>
    <property type="evidence" value="ECO:0007669"/>
    <property type="project" value="UniProtKB-SubCell"/>
</dbReference>
<feature type="transmembrane region" description="Helical" evidence="7">
    <location>
        <begin position="248"/>
        <end position="269"/>
    </location>
</feature>
<evidence type="ECO:0000256" key="2">
    <source>
        <dbReference type="ARBA" id="ARBA00022448"/>
    </source>
</evidence>
<dbReference type="RefSeq" id="WP_002778467.1">
    <property type="nucleotide sequence ID" value="NZ_AANOQZ020000011.1"/>
</dbReference>
<dbReference type="EMBL" id="AACSIE010000002">
    <property type="protein sequence ID" value="EAL9204204.1"/>
    <property type="molecule type" value="Genomic_DNA"/>
</dbReference>
<dbReference type="AlphaFoldDB" id="A0A0Q2QD96"/>
<dbReference type="PANTHER" id="PTHR43266">
    <property type="entry name" value="MACROLIDE-EFFLUX PROTEIN"/>
    <property type="match status" value="1"/>
</dbReference>
<evidence type="ECO:0000256" key="4">
    <source>
        <dbReference type="ARBA" id="ARBA00022692"/>
    </source>
</evidence>
<dbReference type="EMBL" id="AACQHW010000002">
    <property type="protein sequence ID" value="EAL6850471.1"/>
    <property type="molecule type" value="Genomic_DNA"/>
</dbReference>
<keyword evidence="6 7" id="KW-0472">Membrane</keyword>
<dbReference type="SUPFAM" id="SSF103473">
    <property type="entry name" value="MFS general substrate transporter"/>
    <property type="match status" value="1"/>
</dbReference>